<evidence type="ECO:0008006" key="3">
    <source>
        <dbReference type="Google" id="ProtNLM"/>
    </source>
</evidence>
<gene>
    <name evidence="1" type="ORF">ABENE_11995</name>
</gene>
<dbReference type="OrthoDB" id="9808944at2"/>
<sequence>MSLKAYQTTAARAENPRQTEYRLFGQVTRALMEAERMDKSQIRERMDALDWNRRMWSMLGNDCSLSSNGLPEQVRANIISLSIWVNKHTSLVMRNQEEIAPLIDVNRIIMQGLAPVENAQEGVSAIRQSVG</sequence>
<protein>
    <recommendedName>
        <fullName evidence="3">Flagellar biosynthesis regulatory protein FlaF</fullName>
    </recommendedName>
</protein>
<accession>V4PQX7</accession>
<organism evidence="1 2">
    <name type="scientific">Asticcacaulis benevestitus DSM 16100 = ATCC BAA-896</name>
    <dbReference type="NCBI Taxonomy" id="1121022"/>
    <lineage>
        <taxon>Bacteria</taxon>
        <taxon>Pseudomonadati</taxon>
        <taxon>Pseudomonadota</taxon>
        <taxon>Alphaproteobacteria</taxon>
        <taxon>Caulobacterales</taxon>
        <taxon>Caulobacteraceae</taxon>
        <taxon>Asticcacaulis</taxon>
    </lineage>
</organism>
<dbReference type="InterPro" id="IPR010845">
    <property type="entry name" value="FlaF"/>
</dbReference>
<dbReference type="eggNOG" id="COG5442">
    <property type="taxonomic scope" value="Bacteria"/>
</dbReference>
<dbReference type="NCBIfam" id="NF009435">
    <property type="entry name" value="PRK12794.1"/>
    <property type="match status" value="1"/>
</dbReference>
<proteinExistence type="predicted"/>
<dbReference type="GO" id="GO:0044781">
    <property type="term" value="P:bacterial-type flagellum organization"/>
    <property type="evidence" value="ECO:0007669"/>
    <property type="project" value="InterPro"/>
</dbReference>
<keyword evidence="2" id="KW-1185">Reference proteome</keyword>
<reference evidence="1 2" key="1">
    <citation type="journal article" date="2014" name="Nature">
        <title>Sequential evolution of bacterial morphology by co-option of a developmental regulator.</title>
        <authorList>
            <person name="Jiang C."/>
            <person name="Brown P.J."/>
            <person name="Ducret A."/>
            <person name="Brun Y.V."/>
        </authorList>
    </citation>
    <scope>NUCLEOTIDE SEQUENCE [LARGE SCALE GENOMIC DNA]</scope>
    <source>
        <strain evidence="1 2">DSM 16100</strain>
    </source>
</reference>
<name>V4PQX7_9CAUL</name>
<evidence type="ECO:0000313" key="1">
    <source>
        <dbReference type="EMBL" id="ESQ90686.1"/>
    </source>
</evidence>
<dbReference type="STRING" id="1121022.GCA_000376105_00295"/>
<dbReference type="RefSeq" id="WP_018079973.1">
    <property type="nucleotide sequence ID" value="NZ_AQWM01000001.1"/>
</dbReference>
<dbReference type="PATRIC" id="fig|1121022.4.peg.2432"/>
<dbReference type="AlphaFoldDB" id="V4PQX7"/>
<comment type="caution">
    <text evidence="1">The sequence shown here is derived from an EMBL/GenBank/DDBJ whole genome shotgun (WGS) entry which is preliminary data.</text>
</comment>
<dbReference type="Pfam" id="PF07309">
    <property type="entry name" value="FlaF"/>
    <property type="match status" value="1"/>
</dbReference>
<evidence type="ECO:0000313" key="2">
    <source>
        <dbReference type="Proteomes" id="UP000017837"/>
    </source>
</evidence>
<dbReference type="EMBL" id="AWGB01000022">
    <property type="protein sequence ID" value="ESQ90686.1"/>
    <property type="molecule type" value="Genomic_DNA"/>
</dbReference>
<dbReference type="Proteomes" id="UP000017837">
    <property type="component" value="Unassembled WGS sequence"/>
</dbReference>